<evidence type="ECO:0000259" key="5">
    <source>
        <dbReference type="PROSITE" id="PS50865"/>
    </source>
</evidence>
<comment type="caution">
    <text evidence="6">The sequence shown here is derived from an EMBL/GenBank/DDBJ whole genome shotgun (WGS) entry which is preliminary data.</text>
</comment>
<keyword evidence="3" id="KW-0862">Zinc</keyword>
<sequence>MSLTSHPRWGTPIGIYPSFCGLFRSDLSVDSELAGLQAMQKISQLGSEKQLPTHQDPAKRINLSTLHAALRLALDPTTVTHLEIPGVISGCTQLMKTVVGKSPGVASPFSYEYGSHCFELLIVTLNMCLMQRWGKINEARKLGDMRPEAAAYLWASVGLSFSVIDQFSILNKGGDCDWVLGWSTSAPHRRQTSLLSRSEISALLDMLWQDRKHFSTAMTRCNPAAFGLSGLLFIFSRYISHARDFEQSTGSEVLRARLFELAHRYMLSADKYQREATQCVIQANAYDDLWIKTPKHIDVEDSRSLMSLFINLFSSKNPKSIPIRDAFMMFRLVSLATDTGSQDLLPAVLQYIIKYGWSILLSREDKENLEIWVQIFLGPLLWLINPPHNRPYRLTTTTQTNIMDVICHHDFMDWIASAMIRFDPAKSNAVTSSLADIISFYGGLAKVVPKSVLARRFRDYNLNIGWKRFHDHLLTVQGGSSRTVAPSAGQKKHYDKCNETWVEIGQLLGFESAVDISTITACSSQRCPGTYTTEGPQFGCTSCVNTVYCNDRCQAVDWKFGGHNVLHWKWCQGDIPRV</sequence>
<dbReference type="EMBL" id="CAJMXA010003413">
    <property type="protein sequence ID" value="CAE6494812.1"/>
    <property type="molecule type" value="Genomic_DNA"/>
</dbReference>
<organism evidence="6 7">
    <name type="scientific">Rhizoctonia solani</name>
    <dbReference type="NCBI Taxonomy" id="456999"/>
    <lineage>
        <taxon>Eukaryota</taxon>
        <taxon>Fungi</taxon>
        <taxon>Dikarya</taxon>
        <taxon>Basidiomycota</taxon>
        <taxon>Agaricomycotina</taxon>
        <taxon>Agaricomycetes</taxon>
        <taxon>Cantharellales</taxon>
        <taxon>Ceratobasidiaceae</taxon>
        <taxon>Rhizoctonia</taxon>
    </lineage>
</organism>
<evidence type="ECO:0000313" key="6">
    <source>
        <dbReference type="EMBL" id="CAE6494812.1"/>
    </source>
</evidence>
<evidence type="ECO:0000313" key="7">
    <source>
        <dbReference type="Proteomes" id="UP000663853"/>
    </source>
</evidence>
<name>A0A8H3CSG3_9AGAM</name>
<feature type="domain" description="MYND-type" evidence="5">
    <location>
        <begin position="527"/>
        <end position="571"/>
    </location>
</feature>
<reference evidence="6" key="1">
    <citation type="submission" date="2021-01" db="EMBL/GenBank/DDBJ databases">
        <authorList>
            <person name="Kaushik A."/>
        </authorList>
    </citation>
    <scope>NUCLEOTIDE SEQUENCE</scope>
    <source>
        <strain evidence="6">AG6-10EEA</strain>
    </source>
</reference>
<proteinExistence type="predicted"/>
<gene>
    <name evidence="6" type="ORF">RDB_LOCUS105193</name>
</gene>
<dbReference type="GO" id="GO:0008270">
    <property type="term" value="F:zinc ion binding"/>
    <property type="evidence" value="ECO:0007669"/>
    <property type="project" value="UniProtKB-KW"/>
</dbReference>
<accession>A0A8H3CSG3</accession>
<evidence type="ECO:0000256" key="3">
    <source>
        <dbReference type="ARBA" id="ARBA00022833"/>
    </source>
</evidence>
<keyword evidence="2 4" id="KW-0863">Zinc-finger</keyword>
<dbReference type="AlphaFoldDB" id="A0A8H3CSG3"/>
<evidence type="ECO:0000256" key="4">
    <source>
        <dbReference type="PROSITE-ProRule" id="PRU00134"/>
    </source>
</evidence>
<protein>
    <recommendedName>
        <fullName evidence="5">MYND-type domain-containing protein</fullName>
    </recommendedName>
</protein>
<dbReference type="SUPFAM" id="SSF144232">
    <property type="entry name" value="HIT/MYND zinc finger-like"/>
    <property type="match status" value="1"/>
</dbReference>
<evidence type="ECO:0000256" key="1">
    <source>
        <dbReference type="ARBA" id="ARBA00022723"/>
    </source>
</evidence>
<dbReference type="PROSITE" id="PS50865">
    <property type="entry name" value="ZF_MYND_2"/>
    <property type="match status" value="1"/>
</dbReference>
<keyword evidence="1" id="KW-0479">Metal-binding</keyword>
<evidence type="ECO:0000256" key="2">
    <source>
        <dbReference type="ARBA" id="ARBA00022771"/>
    </source>
</evidence>
<dbReference type="InterPro" id="IPR002893">
    <property type="entry name" value="Znf_MYND"/>
</dbReference>
<dbReference type="Proteomes" id="UP000663853">
    <property type="component" value="Unassembled WGS sequence"/>
</dbReference>